<sequence length="120" mass="13874">MYNRNIKNIYQENQILMASPKQLIVLLYDGCIKKLKLAEFALAEKKFEEVNANLIKAQNIVQELKNTLNHAEGGDVAQNLDELYNYILSGMIQANVSKDAMLIRKYRAMIEDLREAWIQI</sequence>
<evidence type="ECO:0000256" key="3">
    <source>
        <dbReference type="ARBA" id="ARBA00022490"/>
    </source>
</evidence>
<dbReference type="OrthoDB" id="1524959at2"/>
<keyword evidence="6" id="KW-0282">Flagellum</keyword>
<dbReference type="InterPro" id="IPR003713">
    <property type="entry name" value="FliS"/>
</dbReference>
<dbReference type="Proteomes" id="UP000242754">
    <property type="component" value="Unassembled WGS sequence"/>
</dbReference>
<evidence type="ECO:0000313" key="6">
    <source>
        <dbReference type="EMBL" id="CZR02631.1"/>
    </source>
</evidence>
<evidence type="ECO:0000256" key="2">
    <source>
        <dbReference type="ARBA" id="ARBA00008787"/>
    </source>
</evidence>
<protein>
    <submittedName>
        <fullName evidence="6">Flagellar protein flis</fullName>
    </submittedName>
</protein>
<dbReference type="SUPFAM" id="SSF101116">
    <property type="entry name" value="Flagellar export chaperone FliS"/>
    <property type="match status" value="1"/>
</dbReference>
<organism evidence="6 7">
    <name type="scientific">Trichococcus palustris</name>
    <dbReference type="NCBI Taxonomy" id="140314"/>
    <lineage>
        <taxon>Bacteria</taxon>
        <taxon>Bacillati</taxon>
        <taxon>Bacillota</taxon>
        <taxon>Bacilli</taxon>
        <taxon>Lactobacillales</taxon>
        <taxon>Carnobacteriaceae</taxon>
        <taxon>Trichococcus</taxon>
    </lineage>
</organism>
<accession>A0A143Z1R4</accession>
<evidence type="ECO:0000256" key="5">
    <source>
        <dbReference type="ARBA" id="ARBA00023186"/>
    </source>
</evidence>
<comment type="subcellular location">
    <subcellularLocation>
        <location evidence="1">Cytoplasm</location>
        <location evidence="1">Cytosol</location>
    </subcellularLocation>
</comment>
<reference evidence="6 7" key="1">
    <citation type="submission" date="2016-02" db="EMBL/GenBank/DDBJ databases">
        <authorList>
            <person name="Wen L."/>
            <person name="He K."/>
            <person name="Yang H."/>
        </authorList>
    </citation>
    <scope>NUCLEOTIDE SEQUENCE [LARGE SCALE GENOMIC DNA]</scope>
    <source>
        <strain evidence="6">Trichococcus palustris</strain>
    </source>
</reference>
<dbReference type="STRING" id="140314.SAMN04488076_12326"/>
<dbReference type="Gene3D" id="1.20.120.340">
    <property type="entry name" value="Flagellar protein FliS"/>
    <property type="match status" value="1"/>
</dbReference>
<keyword evidence="7" id="KW-1185">Reference proteome</keyword>
<proteinExistence type="inferred from homology"/>
<dbReference type="CDD" id="cd16098">
    <property type="entry name" value="FliS"/>
    <property type="match status" value="1"/>
</dbReference>
<dbReference type="GO" id="GO:0071973">
    <property type="term" value="P:bacterial-type flagellum-dependent cell motility"/>
    <property type="evidence" value="ECO:0007669"/>
    <property type="project" value="TreeGrafter"/>
</dbReference>
<keyword evidence="6" id="KW-0966">Cell projection</keyword>
<dbReference type="GO" id="GO:0044780">
    <property type="term" value="P:bacterial-type flagellum assembly"/>
    <property type="evidence" value="ECO:0007669"/>
    <property type="project" value="InterPro"/>
</dbReference>
<dbReference type="NCBIfam" id="TIGR00208">
    <property type="entry name" value="fliS"/>
    <property type="match status" value="1"/>
</dbReference>
<dbReference type="Pfam" id="PF02561">
    <property type="entry name" value="FliS"/>
    <property type="match status" value="1"/>
</dbReference>
<dbReference type="EMBL" id="FJNE01000013">
    <property type="protein sequence ID" value="CZR02631.1"/>
    <property type="molecule type" value="Genomic_DNA"/>
</dbReference>
<evidence type="ECO:0000256" key="1">
    <source>
        <dbReference type="ARBA" id="ARBA00004514"/>
    </source>
</evidence>
<dbReference type="RefSeq" id="WP_087034264.1">
    <property type="nucleotide sequence ID" value="NZ_FJNE01000013.1"/>
</dbReference>
<dbReference type="PANTHER" id="PTHR34773:SF1">
    <property type="entry name" value="FLAGELLAR SECRETION CHAPERONE FLIS"/>
    <property type="match status" value="1"/>
</dbReference>
<keyword evidence="6" id="KW-0969">Cilium</keyword>
<dbReference type="GO" id="GO:0005829">
    <property type="term" value="C:cytosol"/>
    <property type="evidence" value="ECO:0007669"/>
    <property type="project" value="UniProtKB-SubCell"/>
</dbReference>
<comment type="similarity">
    <text evidence="2">Belongs to the FliS family.</text>
</comment>
<dbReference type="PIRSF" id="PIRSF039090">
    <property type="entry name" value="Flis"/>
    <property type="match status" value="1"/>
</dbReference>
<keyword evidence="5" id="KW-0143">Chaperone</keyword>
<dbReference type="InterPro" id="IPR036584">
    <property type="entry name" value="FliS_sf"/>
</dbReference>
<gene>
    <name evidence="6" type="ORF">Tpal_2770</name>
</gene>
<dbReference type="PANTHER" id="PTHR34773">
    <property type="entry name" value="FLAGELLAR SECRETION CHAPERONE FLIS"/>
    <property type="match status" value="1"/>
</dbReference>
<dbReference type="AlphaFoldDB" id="A0A143Z1R4"/>
<keyword evidence="3" id="KW-0963">Cytoplasm</keyword>
<evidence type="ECO:0000256" key="4">
    <source>
        <dbReference type="ARBA" id="ARBA00022795"/>
    </source>
</evidence>
<evidence type="ECO:0000313" key="7">
    <source>
        <dbReference type="Proteomes" id="UP000242754"/>
    </source>
</evidence>
<name>A0A143Z1R4_9LACT</name>
<keyword evidence="4" id="KW-1005">Bacterial flagellum biogenesis</keyword>